<keyword evidence="3" id="KW-1185">Reference proteome</keyword>
<sequence length="241" mass="28440">MRIYAIGDLHLSFENKVIPGDWEKVSQYKPMSLFGDKWVEHYRKIYKNWKAEVTCKDLVLVPGDISWAMKLEEAVYDLEFIGSMPGKKIFIRGNHDYWWSGISKVRSILPDGCFALQNDCLEFEGVSITGTRGWICPNEDNFTEHDEKVYKREVNRLKLSLESIKNTDKKKIVMMHYMPVNENHEHNDFIKVMIDYNVDICIYGHLHGEDSHKIRLPEEKWGIRFYLVSSDFLNFKPLRII</sequence>
<reference evidence="2 3" key="1">
    <citation type="journal article" date="2009" name="PLoS ONE">
        <title>Genome analysis of the anaerobic thermohalophilic bacterium Halothermothrix orenii.</title>
        <authorList>
            <person name="Mavromatis K."/>
            <person name="Ivanova N."/>
            <person name="Anderson I."/>
            <person name="Lykidis A."/>
            <person name="Hooper S.D."/>
            <person name="Sun H."/>
            <person name="Kunin V."/>
            <person name="Lapidus A."/>
            <person name="Hugenholtz P."/>
            <person name="Patel B."/>
            <person name="Kyrpides N.C."/>
        </authorList>
    </citation>
    <scope>NUCLEOTIDE SEQUENCE [LARGE SCALE GENOMIC DNA]</scope>
    <source>
        <strain evidence="3">H 168 / OCM 544 / DSM 9562</strain>
    </source>
</reference>
<protein>
    <submittedName>
        <fullName evidence="2">Metallophosphoesterase</fullName>
    </submittedName>
</protein>
<dbReference type="InterPro" id="IPR029052">
    <property type="entry name" value="Metallo-depent_PP-like"/>
</dbReference>
<evidence type="ECO:0000259" key="1">
    <source>
        <dbReference type="Pfam" id="PF00149"/>
    </source>
</evidence>
<dbReference type="InterPro" id="IPR014578">
    <property type="entry name" value="Pesterase_CT488"/>
</dbReference>
<dbReference type="STRING" id="373903.Hore_09720"/>
<dbReference type="InterPro" id="IPR051158">
    <property type="entry name" value="Metallophosphoesterase_sf"/>
</dbReference>
<dbReference type="InterPro" id="IPR004843">
    <property type="entry name" value="Calcineurin-like_PHP"/>
</dbReference>
<dbReference type="Proteomes" id="UP000000719">
    <property type="component" value="Chromosome"/>
</dbReference>
<dbReference type="PANTHER" id="PTHR31302:SF22">
    <property type="entry name" value="PHOSPHOESTERASE"/>
    <property type="match status" value="1"/>
</dbReference>
<name>B8CWQ9_HALOH</name>
<dbReference type="Pfam" id="PF00149">
    <property type="entry name" value="Metallophos"/>
    <property type="match status" value="1"/>
</dbReference>
<dbReference type="GO" id="GO:0016787">
    <property type="term" value="F:hydrolase activity"/>
    <property type="evidence" value="ECO:0007669"/>
    <property type="project" value="InterPro"/>
</dbReference>
<feature type="domain" description="Calcineurin-like phosphoesterase" evidence="1">
    <location>
        <begin position="1"/>
        <end position="208"/>
    </location>
</feature>
<dbReference type="PANTHER" id="PTHR31302">
    <property type="entry name" value="TRANSMEMBRANE PROTEIN WITH METALLOPHOSPHOESTERASE DOMAIN-RELATED"/>
    <property type="match status" value="1"/>
</dbReference>
<dbReference type="AlphaFoldDB" id="B8CWQ9"/>
<dbReference type="HOGENOM" id="CLU_1183887_0_0_9"/>
<dbReference type="PIRSF" id="PIRSF033094">
    <property type="entry name" value="Pesterase_CT488"/>
    <property type="match status" value="1"/>
</dbReference>
<organism evidence="2 3">
    <name type="scientific">Halothermothrix orenii (strain H 168 / OCM 544 / DSM 9562)</name>
    <dbReference type="NCBI Taxonomy" id="373903"/>
    <lineage>
        <taxon>Bacteria</taxon>
        <taxon>Bacillati</taxon>
        <taxon>Bacillota</taxon>
        <taxon>Clostridia</taxon>
        <taxon>Halanaerobiales</taxon>
        <taxon>Halothermotrichaceae</taxon>
        <taxon>Halothermothrix</taxon>
    </lineage>
</organism>
<dbReference type="KEGG" id="hor:Hore_09720"/>
<evidence type="ECO:0000313" key="3">
    <source>
        <dbReference type="Proteomes" id="UP000000719"/>
    </source>
</evidence>
<accession>B8CWQ9</accession>
<proteinExistence type="predicted"/>
<dbReference type="Gene3D" id="3.60.21.10">
    <property type="match status" value="1"/>
</dbReference>
<dbReference type="eggNOG" id="COG1768">
    <property type="taxonomic scope" value="Bacteria"/>
</dbReference>
<dbReference type="RefSeq" id="WP_012635914.1">
    <property type="nucleotide sequence ID" value="NC_011899.1"/>
</dbReference>
<gene>
    <name evidence="2" type="ordered locus">Hore_09720</name>
</gene>
<dbReference type="EMBL" id="CP001098">
    <property type="protein sequence ID" value="ACL69728.1"/>
    <property type="molecule type" value="Genomic_DNA"/>
</dbReference>
<evidence type="ECO:0000313" key="2">
    <source>
        <dbReference type="EMBL" id="ACL69728.1"/>
    </source>
</evidence>
<dbReference type="OrthoDB" id="8610138at2"/>
<dbReference type="SUPFAM" id="SSF56300">
    <property type="entry name" value="Metallo-dependent phosphatases"/>
    <property type="match status" value="1"/>
</dbReference>